<organism evidence="1 2">
    <name type="scientific">Pseudaquabacterium terrae</name>
    <dbReference type="NCBI Taxonomy" id="2732868"/>
    <lineage>
        <taxon>Bacteria</taxon>
        <taxon>Pseudomonadati</taxon>
        <taxon>Pseudomonadota</taxon>
        <taxon>Betaproteobacteria</taxon>
        <taxon>Burkholderiales</taxon>
        <taxon>Sphaerotilaceae</taxon>
        <taxon>Pseudaquabacterium</taxon>
    </lineage>
</organism>
<comment type="caution">
    <text evidence="1">The sequence shown here is derived from an EMBL/GenBank/DDBJ whole genome shotgun (WGS) entry which is preliminary data.</text>
</comment>
<protein>
    <submittedName>
        <fullName evidence="1">Uncharacterized protein</fullName>
    </submittedName>
</protein>
<accession>A0ABX2ESL2</accession>
<evidence type="ECO:0000313" key="2">
    <source>
        <dbReference type="Proteomes" id="UP000737171"/>
    </source>
</evidence>
<dbReference type="EMBL" id="JABRWJ010000011">
    <property type="protein sequence ID" value="NRF71424.1"/>
    <property type="molecule type" value="Genomic_DNA"/>
</dbReference>
<dbReference type="RefSeq" id="WP_173132532.1">
    <property type="nucleotide sequence ID" value="NZ_JABRWJ010000011.1"/>
</dbReference>
<proteinExistence type="predicted"/>
<gene>
    <name evidence="1" type="ORF">HLB44_31005</name>
</gene>
<keyword evidence="2" id="KW-1185">Reference proteome</keyword>
<reference evidence="1 2" key="1">
    <citation type="submission" date="2020-05" db="EMBL/GenBank/DDBJ databases">
        <title>Aquincola sp. isolate from soil.</title>
        <authorList>
            <person name="Han J."/>
            <person name="Kim D.-U."/>
        </authorList>
    </citation>
    <scope>NUCLEOTIDE SEQUENCE [LARGE SCALE GENOMIC DNA]</scope>
    <source>
        <strain evidence="1 2">S2</strain>
    </source>
</reference>
<dbReference type="Proteomes" id="UP000737171">
    <property type="component" value="Unassembled WGS sequence"/>
</dbReference>
<name>A0ABX2ESL2_9BURK</name>
<sequence length="87" mass="9686">MKTLRNLLQATFSAPRNAPRDQHRAARQEAKRLAALHSICIEKLPGGGMNVWPPAGFVEDPCEGDHYAHNWGDALEQVRMYLPPAVP</sequence>
<evidence type="ECO:0000313" key="1">
    <source>
        <dbReference type="EMBL" id="NRF71424.1"/>
    </source>
</evidence>